<sequence>MYEWYATNLDAPALREASLDQILHAWAAEEGQGEDENRQEVVRRIRAWVAAGDVGAWLDLSFLSLTCLPAALPAGLLWLDTGCNRLTSLPATLPAGLQRLNAGGNELT</sequence>
<accession>A0A0H1RAS9</accession>
<keyword evidence="5" id="KW-1185">Reference proteome</keyword>
<gene>
    <name evidence="4" type="ORF">AA309_15980</name>
</gene>
<dbReference type="InterPro" id="IPR051071">
    <property type="entry name" value="LRR-bact_E3_ubiq_ligases"/>
</dbReference>
<evidence type="ECO:0008006" key="6">
    <source>
        <dbReference type="Google" id="ProtNLM"/>
    </source>
</evidence>
<comment type="caution">
    <text evidence="4">The sequence shown here is derived from an EMBL/GenBank/DDBJ whole genome shotgun (WGS) entry which is preliminary data.</text>
</comment>
<dbReference type="PANTHER" id="PTHR47114">
    <property type="match status" value="1"/>
</dbReference>
<dbReference type="AlphaFoldDB" id="A0A0H1RAS9"/>
<dbReference type="PATRIC" id="fig|1225564.3.peg.4287"/>
<keyword evidence="3" id="KW-0677">Repeat</keyword>
<protein>
    <recommendedName>
        <fullName evidence="6">Leucine-rich repeat domain-containing protein</fullName>
    </recommendedName>
</protein>
<evidence type="ECO:0000256" key="3">
    <source>
        <dbReference type="ARBA" id="ARBA00022737"/>
    </source>
</evidence>
<evidence type="ECO:0000256" key="1">
    <source>
        <dbReference type="ARBA" id="ARBA00009868"/>
    </source>
</evidence>
<dbReference type="InterPro" id="IPR032675">
    <property type="entry name" value="LRR_dom_sf"/>
</dbReference>
<dbReference type="SUPFAM" id="SSF52058">
    <property type="entry name" value="L domain-like"/>
    <property type="match status" value="1"/>
</dbReference>
<keyword evidence="2" id="KW-0433">Leucine-rich repeat</keyword>
<dbReference type="Gene3D" id="3.80.10.10">
    <property type="entry name" value="Ribonuclease Inhibitor"/>
    <property type="match status" value="1"/>
</dbReference>
<dbReference type="EMBL" id="LCYG01000041">
    <property type="protein sequence ID" value="KLK92184.1"/>
    <property type="molecule type" value="Genomic_DNA"/>
</dbReference>
<feature type="non-terminal residue" evidence="4">
    <location>
        <position position="108"/>
    </location>
</feature>
<organism evidence="4 5">
    <name type="scientific">Microvirga vignae</name>
    <dbReference type="NCBI Taxonomy" id="1225564"/>
    <lineage>
        <taxon>Bacteria</taxon>
        <taxon>Pseudomonadati</taxon>
        <taxon>Pseudomonadota</taxon>
        <taxon>Alphaproteobacteria</taxon>
        <taxon>Hyphomicrobiales</taxon>
        <taxon>Methylobacteriaceae</taxon>
        <taxon>Microvirga</taxon>
    </lineage>
</organism>
<name>A0A0H1RAS9_9HYPH</name>
<comment type="similarity">
    <text evidence="1">Belongs to the LRR-containing bacterial E3 ligase family.</text>
</comment>
<evidence type="ECO:0000256" key="2">
    <source>
        <dbReference type="ARBA" id="ARBA00022614"/>
    </source>
</evidence>
<dbReference type="PANTHER" id="PTHR47114:SF2">
    <property type="entry name" value="OLIGODENDROCYTE-MYELIN GLYCOPROTEIN"/>
    <property type="match status" value="1"/>
</dbReference>
<evidence type="ECO:0000313" key="4">
    <source>
        <dbReference type="EMBL" id="KLK92184.1"/>
    </source>
</evidence>
<reference evidence="4 5" key="1">
    <citation type="submission" date="2015-05" db="EMBL/GenBank/DDBJ databases">
        <title>Draft genome sequence of Microvirga vignae strain BR3299, a novel nitrogen fixing bacteria isolated from Brazil semi-aired region.</title>
        <authorList>
            <person name="Zilli J.E."/>
            <person name="Passos S.R."/>
            <person name="Leite J."/>
            <person name="Baldani J.I."/>
            <person name="Xavier G.R."/>
            <person name="Rumjaneck N.G."/>
            <person name="Simoes-Araujo J.L."/>
        </authorList>
    </citation>
    <scope>NUCLEOTIDE SEQUENCE [LARGE SCALE GENOMIC DNA]</scope>
    <source>
        <strain evidence="4 5">BR3299</strain>
    </source>
</reference>
<proteinExistence type="inferred from homology"/>
<evidence type="ECO:0000313" key="5">
    <source>
        <dbReference type="Proteomes" id="UP000035489"/>
    </source>
</evidence>
<dbReference type="Proteomes" id="UP000035489">
    <property type="component" value="Unassembled WGS sequence"/>
</dbReference>